<dbReference type="GO" id="GO:0046872">
    <property type="term" value="F:metal ion binding"/>
    <property type="evidence" value="ECO:0007669"/>
    <property type="project" value="UniProtKB-KW"/>
</dbReference>
<dbReference type="SUPFAM" id="SSF56655">
    <property type="entry name" value="Carbohydrate phosphatase"/>
    <property type="match status" value="1"/>
</dbReference>
<feature type="binding site" evidence="4">
    <location>
        <position position="94"/>
    </location>
    <ligand>
        <name>Mg(2+)</name>
        <dbReference type="ChEBI" id="CHEBI:18420"/>
        <label>1</label>
        <note>catalytic</note>
    </ligand>
</feature>
<dbReference type="GO" id="GO:0007165">
    <property type="term" value="P:signal transduction"/>
    <property type="evidence" value="ECO:0007669"/>
    <property type="project" value="TreeGrafter"/>
</dbReference>
<keyword evidence="6" id="KW-1185">Reference proteome</keyword>
<comment type="similarity">
    <text evidence="1">Belongs to the inositol monophosphatase superfamily.</text>
</comment>
<keyword evidence="3 4" id="KW-0460">Magnesium</keyword>
<feature type="binding site" evidence="4">
    <location>
        <position position="210"/>
    </location>
    <ligand>
        <name>Mg(2+)</name>
        <dbReference type="ChEBI" id="CHEBI:18420"/>
        <label>1</label>
        <note>catalytic</note>
    </ligand>
</feature>
<evidence type="ECO:0000313" key="6">
    <source>
        <dbReference type="Proteomes" id="UP001143372"/>
    </source>
</evidence>
<proteinExistence type="inferred from homology"/>
<dbReference type="EMBL" id="BSFI01000007">
    <property type="protein sequence ID" value="GLK67710.1"/>
    <property type="molecule type" value="Genomic_DNA"/>
</dbReference>
<protein>
    <submittedName>
        <fullName evidence="5">3'(2'),5'-bisphosphate nucleotidase CysQ</fullName>
    </submittedName>
</protein>
<dbReference type="PRINTS" id="PR00377">
    <property type="entry name" value="IMPHPHTASES"/>
</dbReference>
<dbReference type="PANTHER" id="PTHR20854">
    <property type="entry name" value="INOSITOL MONOPHOSPHATASE"/>
    <property type="match status" value="1"/>
</dbReference>
<dbReference type="Pfam" id="PF00459">
    <property type="entry name" value="Inositol_P"/>
    <property type="match status" value="1"/>
</dbReference>
<evidence type="ECO:0000256" key="2">
    <source>
        <dbReference type="ARBA" id="ARBA00022723"/>
    </source>
</evidence>
<comment type="caution">
    <text evidence="5">The sequence shown here is derived from an EMBL/GenBank/DDBJ whole genome shotgun (WGS) entry which is preliminary data.</text>
</comment>
<accession>A0A9W6IYX5</accession>
<name>A0A9W6IYX5_9HYPH</name>
<evidence type="ECO:0000313" key="5">
    <source>
        <dbReference type="EMBL" id="GLK67710.1"/>
    </source>
</evidence>
<feature type="binding site" evidence="4">
    <location>
        <position position="74"/>
    </location>
    <ligand>
        <name>Mg(2+)</name>
        <dbReference type="ChEBI" id="CHEBI:18420"/>
        <label>1</label>
        <note>catalytic</note>
    </ligand>
</feature>
<evidence type="ECO:0000256" key="3">
    <source>
        <dbReference type="ARBA" id="ARBA00022842"/>
    </source>
</evidence>
<dbReference type="PROSITE" id="PS00630">
    <property type="entry name" value="IMP_2"/>
    <property type="match status" value="1"/>
</dbReference>
<dbReference type="RefSeq" id="WP_271167964.1">
    <property type="nucleotide sequence ID" value="NZ_BSFI01000007.1"/>
</dbReference>
<dbReference type="GO" id="GO:0008934">
    <property type="term" value="F:inositol monophosphate 1-phosphatase activity"/>
    <property type="evidence" value="ECO:0007669"/>
    <property type="project" value="TreeGrafter"/>
</dbReference>
<feature type="binding site" evidence="4">
    <location>
        <position position="92"/>
    </location>
    <ligand>
        <name>Mg(2+)</name>
        <dbReference type="ChEBI" id="CHEBI:18420"/>
        <label>1</label>
        <note>catalytic</note>
    </ligand>
</feature>
<reference evidence="5" key="2">
    <citation type="submission" date="2023-01" db="EMBL/GenBank/DDBJ databases">
        <authorList>
            <person name="Sun Q."/>
            <person name="Evtushenko L."/>
        </authorList>
    </citation>
    <scope>NUCLEOTIDE SEQUENCE</scope>
    <source>
        <strain evidence="5">VKM B-2347</strain>
    </source>
</reference>
<keyword evidence="2 4" id="KW-0479">Metal-binding</keyword>
<dbReference type="GO" id="GO:0006020">
    <property type="term" value="P:inositol metabolic process"/>
    <property type="evidence" value="ECO:0007669"/>
    <property type="project" value="TreeGrafter"/>
</dbReference>
<comment type="cofactor">
    <cofactor evidence="4">
        <name>Mg(2+)</name>
        <dbReference type="ChEBI" id="CHEBI:18420"/>
    </cofactor>
</comment>
<evidence type="ECO:0000256" key="4">
    <source>
        <dbReference type="PIRSR" id="PIRSR600760-2"/>
    </source>
</evidence>
<dbReference type="GO" id="GO:0046854">
    <property type="term" value="P:phosphatidylinositol phosphate biosynthetic process"/>
    <property type="evidence" value="ECO:0007669"/>
    <property type="project" value="InterPro"/>
</dbReference>
<dbReference type="Gene3D" id="3.30.540.10">
    <property type="entry name" value="Fructose-1,6-Bisphosphatase, subunit A, domain 1"/>
    <property type="match status" value="1"/>
</dbReference>
<dbReference type="Gene3D" id="3.40.190.80">
    <property type="match status" value="1"/>
</dbReference>
<dbReference type="AlphaFoldDB" id="A0A9W6IYX5"/>
<organism evidence="5 6">
    <name type="scientific">Hansschlegelia plantiphila</name>
    <dbReference type="NCBI Taxonomy" id="374655"/>
    <lineage>
        <taxon>Bacteria</taxon>
        <taxon>Pseudomonadati</taxon>
        <taxon>Pseudomonadota</taxon>
        <taxon>Alphaproteobacteria</taxon>
        <taxon>Hyphomicrobiales</taxon>
        <taxon>Methylopilaceae</taxon>
        <taxon>Hansschlegelia</taxon>
    </lineage>
</organism>
<sequence>MPSTDAPIDLERLAGPLADIVGKAGAIALGFFKNGAERWTKADDSPVTEADIAVDRFLFAELPKLVERSGWLSEETADSAERLGLRRVWVVDPIDGTRAFIEGAPEWVVSVALVEDGTPIAGIVLDACHNVAFSAVRGGGAWRNGERLSPADSSSLEGVRVGGPQSLLGPLKSHGVQKGPWLYALANRLVKVASGDLDAALARPNAHDWDIAAAHLILEEAGAGLTGFDGVPPTYNRETTRHGGLVAAPHARRAALLAALEVERDALAALEPYR</sequence>
<feature type="binding site" evidence="4">
    <location>
        <position position="95"/>
    </location>
    <ligand>
        <name>Mg(2+)</name>
        <dbReference type="ChEBI" id="CHEBI:18420"/>
        <label>1</label>
        <note>catalytic</note>
    </ligand>
</feature>
<dbReference type="Proteomes" id="UP001143372">
    <property type="component" value="Unassembled WGS sequence"/>
</dbReference>
<dbReference type="CDD" id="cd01638">
    <property type="entry name" value="CysQ"/>
    <property type="match status" value="1"/>
</dbReference>
<reference evidence="5" key="1">
    <citation type="journal article" date="2014" name="Int. J. Syst. Evol. Microbiol.">
        <title>Complete genome sequence of Corynebacterium casei LMG S-19264T (=DSM 44701T), isolated from a smear-ripened cheese.</title>
        <authorList>
            <consortium name="US DOE Joint Genome Institute (JGI-PGF)"/>
            <person name="Walter F."/>
            <person name="Albersmeier A."/>
            <person name="Kalinowski J."/>
            <person name="Ruckert C."/>
        </authorList>
    </citation>
    <scope>NUCLEOTIDE SEQUENCE</scope>
    <source>
        <strain evidence="5">VKM B-2347</strain>
    </source>
</reference>
<dbReference type="PANTHER" id="PTHR20854:SF4">
    <property type="entry name" value="INOSITOL-1-MONOPHOSPHATASE-RELATED"/>
    <property type="match status" value="1"/>
</dbReference>
<evidence type="ECO:0000256" key="1">
    <source>
        <dbReference type="ARBA" id="ARBA00009759"/>
    </source>
</evidence>
<dbReference type="InterPro" id="IPR000760">
    <property type="entry name" value="Inositol_monophosphatase-like"/>
</dbReference>
<dbReference type="InterPro" id="IPR020550">
    <property type="entry name" value="Inositol_monophosphatase_CS"/>
</dbReference>
<gene>
    <name evidence="5" type="ORF">GCM10008179_13480</name>
</gene>